<evidence type="ECO:0000313" key="2">
    <source>
        <dbReference type="EMBL" id="KAF6821292.1"/>
    </source>
</evidence>
<dbReference type="Proteomes" id="UP000652219">
    <property type="component" value="Unassembled WGS sequence"/>
</dbReference>
<organism evidence="2 3">
    <name type="scientific">Colletotrichum sojae</name>
    <dbReference type="NCBI Taxonomy" id="2175907"/>
    <lineage>
        <taxon>Eukaryota</taxon>
        <taxon>Fungi</taxon>
        <taxon>Dikarya</taxon>
        <taxon>Ascomycota</taxon>
        <taxon>Pezizomycotina</taxon>
        <taxon>Sordariomycetes</taxon>
        <taxon>Hypocreomycetidae</taxon>
        <taxon>Glomerellales</taxon>
        <taxon>Glomerellaceae</taxon>
        <taxon>Colletotrichum</taxon>
        <taxon>Colletotrichum orchidearum species complex</taxon>
    </lineage>
</organism>
<feature type="region of interest" description="Disordered" evidence="1">
    <location>
        <begin position="116"/>
        <end position="152"/>
    </location>
</feature>
<name>A0A8H6JXI2_9PEZI</name>
<comment type="caution">
    <text evidence="2">The sequence shown here is derived from an EMBL/GenBank/DDBJ whole genome shotgun (WGS) entry which is preliminary data.</text>
</comment>
<accession>A0A8H6JXI2</accession>
<dbReference type="AlphaFoldDB" id="A0A8H6JXI2"/>
<reference evidence="2 3" key="1">
    <citation type="journal article" date="2020" name="Phytopathology">
        <title>Genome Sequence Resources of Colletotrichum truncatum, C. plurivorum, C. musicola, and C. sojae: Four Species Pathogenic to Soybean (Glycine max).</title>
        <authorList>
            <person name="Rogerio F."/>
            <person name="Boufleur T.R."/>
            <person name="Ciampi-Guillardi M."/>
            <person name="Sukno S.A."/>
            <person name="Thon M.R."/>
            <person name="Massola Junior N.S."/>
            <person name="Baroncelli R."/>
        </authorList>
    </citation>
    <scope>NUCLEOTIDE SEQUENCE [LARGE SCALE GENOMIC DNA]</scope>
    <source>
        <strain evidence="2 3">LFN0009</strain>
    </source>
</reference>
<protein>
    <submittedName>
        <fullName evidence="2">Uncharacterized protein</fullName>
    </submittedName>
</protein>
<sequence length="190" mass="20942">MRIISETVCTLVYRSGAASYLAIPILLQLTGTRKPAGLACVVGGLSVSNVAAAETDLRRRFLHTDLGDRSHPFRSLLSAALPPFTSSTYHTTTTTSSSDPAARVVQHLTAPDLLFLNRTPTPTRRQTPRDPRQGRRATTKTTTNDCDDNNDGHYDYDHDADALRIYPFGRIRLGVDDHNTLGRHPENMSI</sequence>
<gene>
    <name evidence="2" type="ORF">CSOJ01_00298</name>
</gene>
<keyword evidence="3" id="KW-1185">Reference proteome</keyword>
<dbReference type="EMBL" id="WIGN01000002">
    <property type="protein sequence ID" value="KAF6821292.1"/>
    <property type="molecule type" value="Genomic_DNA"/>
</dbReference>
<evidence type="ECO:0000256" key="1">
    <source>
        <dbReference type="SAM" id="MobiDB-lite"/>
    </source>
</evidence>
<evidence type="ECO:0000313" key="3">
    <source>
        <dbReference type="Proteomes" id="UP000652219"/>
    </source>
</evidence>
<proteinExistence type="predicted"/>